<keyword evidence="3" id="KW-1185">Reference proteome</keyword>
<dbReference type="InterPro" id="IPR029526">
    <property type="entry name" value="PGBD"/>
</dbReference>
<evidence type="ECO:0000259" key="1">
    <source>
        <dbReference type="Pfam" id="PF13843"/>
    </source>
</evidence>
<reference evidence="2" key="1">
    <citation type="submission" date="2021-09" db="EMBL/GenBank/DDBJ databases">
        <authorList>
            <consortium name="AG Swart"/>
            <person name="Singh M."/>
            <person name="Singh A."/>
            <person name="Seah K."/>
            <person name="Emmerich C."/>
        </authorList>
    </citation>
    <scope>NUCLEOTIDE SEQUENCE</scope>
    <source>
        <strain evidence="2">ATCC30299</strain>
    </source>
</reference>
<dbReference type="PANTHER" id="PTHR46599">
    <property type="entry name" value="PIGGYBAC TRANSPOSABLE ELEMENT-DERIVED PROTEIN 4"/>
    <property type="match status" value="1"/>
</dbReference>
<dbReference type="Proteomes" id="UP001162131">
    <property type="component" value="Unassembled WGS sequence"/>
</dbReference>
<dbReference type="PANTHER" id="PTHR46599:SF3">
    <property type="entry name" value="PIGGYBAC TRANSPOSABLE ELEMENT-DERIVED PROTEIN 4"/>
    <property type="match status" value="1"/>
</dbReference>
<dbReference type="AlphaFoldDB" id="A0AAU9ILB7"/>
<sequence>MMNIDIEDQLSALHWIKEEGITMNSNQLYSSSGRNSREFDSSWRPIDFFKIYFDNEVLGEILTNSWRYYTKKLSEKQKQKKLNNPEIDILNEKLSQLIIEEAKEDEKEPKAPEIISSKKIKEIDMIELEAYIGVIITMGIDRKPNYHMHWNTHGLWESSLISKALGLKRFINIGSIFHLSDPFYSSNSQDKLEKLNPLMSQIEAKSQQYYLLGQSIAIDESMIAFKGRNSMKQYLPMKPTKWGFKNFVLADSSNGYVYRFIIYPGKNESSEFSPENVCLRLLQGLENQNFHLYIDNWYNSIPLLLKLKEFGIECTGTIKQNRKYLPKDFKQIIAGINQSNICL</sequence>
<accession>A0AAU9ILB7</accession>
<dbReference type="EMBL" id="CAJZBQ010000009">
    <property type="protein sequence ID" value="CAG9312943.1"/>
    <property type="molecule type" value="Genomic_DNA"/>
</dbReference>
<proteinExistence type="predicted"/>
<dbReference type="Pfam" id="PF13843">
    <property type="entry name" value="DDE_Tnp_1_7"/>
    <property type="match status" value="1"/>
</dbReference>
<organism evidence="2 3">
    <name type="scientific">Blepharisma stoltei</name>
    <dbReference type="NCBI Taxonomy" id="1481888"/>
    <lineage>
        <taxon>Eukaryota</taxon>
        <taxon>Sar</taxon>
        <taxon>Alveolata</taxon>
        <taxon>Ciliophora</taxon>
        <taxon>Postciliodesmatophora</taxon>
        <taxon>Heterotrichea</taxon>
        <taxon>Heterotrichida</taxon>
        <taxon>Blepharismidae</taxon>
        <taxon>Blepharisma</taxon>
    </lineage>
</organism>
<gene>
    <name evidence="2" type="ORF">BSTOLATCC_MIC7734</name>
</gene>
<comment type="caution">
    <text evidence="2">The sequence shown here is derived from an EMBL/GenBank/DDBJ whole genome shotgun (WGS) entry which is preliminary data.</text>
</comment>
<protein>
    <recommendedName>
        <fullName evidence="1">PiggyBac transposable element-derived protein domain-containing protein</fullName>
    </recommendedName>
</protein>
<name>A0AAU9ILB7_9CILI</name>
<evidence type="ECO:0000313" key="3">
    <source>
        <dbReference type="Proteomes" id="UP001162131"/>
    </source>
</evidence>
<evidence type="ECO:0000313" key="2">
    <source>
        <dbReference type="EMBL" id="CAG9312943.1"/>
    </source>
</evidence>
<feature type="domain" description="PiggyBac transposable element-derived protein" evidence="1">
    <location>
        <begin position="45"/>
        <end position="331"/>
    </location>
</feature>